<dbReference type="EMBL" id="CP045900">
    <property type="protein sequence ID" value="QQP42063.1"/>
    <property type="molecule type" value="Genomic_DNA"/>
</dbReference>
<keyword evidence="2" id="KW-1185">Reference proteome</keyword>
<dbReference type="PANTHER" id="PTHR13357:SF1">
    <property type="entry name" value="NCK-INTERACTING PROTEIN WITH SH3 DOMAIN"/>
    <property type="match status" value="1"/>
</dbReference>
<dbReference type="OrthoDB" id="6368738at2759"/>
<proteinExistence type="predicted"/>
<dbReference type="Proteomes" id="UP000595437">
    <property type="component" value="Chromosome 11"/>
</dbReference>
<evidence type="ECO:0000313" key="2">
    <source>
        <dbReference type="Proteomes" id="UP000595437"/>
    </source>
</evidence>
<gene>
    <name evidence="1" type="ORF">FKW44_016610</name>
</gene>
<protein>
    <submittedName>
        <fullName evidence="1">Uncharacterized protein</fullName>
    </submittedName>
</protein>
<name>A0A7T8H257_CALRO</name>
<dbReference type="InterPro" id="IPR030125">
    <property type="entry name" value="SPIN90/Ldb17"/>
</dbReference>
<dbReference type="AlphaFoldDB" id="A0A7T8H257"/>
<accession>A0A7T8H257</accession>
<reference evidence="2" key="1">
    <citation type="submission" date="2021-01" db="EMBL/GenBank/DDBJ databases">
        <title>Caligus Genome Assembly.</title>
        <authorList>
            <person name="Gallardo-Escarate C."/>
        </authorList>
    </citation>
    <scope>NUCLEOTIDE SEQUENCE [LARGE SCALE GENOMIC DNA]</scope>
</reference>
<evidence type="ECO:0000313" key="1">
    <source>
        <dbReference type="EMBL" id="QQP42063.1"/>
    </source>
</evidence>
<dbReference type="GO" id="GO:0071933">
    <property type="term" value="F:Arp2/3 complex binding"/>
    <property type="evidence" value="ECO:0007669"/>
    <property type="project" value="TreeGrafter"/>
</dbReference>
<dbReference type="PANTHER" id="PTHR13357">
    <property type="entry name" value="SH3 ADAPTER PROTEIN SPIN90 NCK INTERACTING PROTEIN WITH SH3 DOMAIN"/>
    <property type="match status" value="1"/>
</dbReference>
<sequence>MKDKHWIYALHISGGLGFIPKNYVAPISDKQRSNTALVAFEKNILSLDFIPHKELVLKHLSELKASEPKKKRLAPQPPEEAKMAREIVDIVRSGSGLPYGVAKEVSMSVLSYVLQHKDPNIKALLSSLDSLGTNSSELLPNYESPDAKAMEVLLQRLTECKEDDQQRNWMLHEDESTIGRLLESLYDLLVKVEPRISVSVLSRFKYFYVQSLIEYFQMET</sequence>
<feature type="non-terminal residue" evidence="1">
    <location>
        <position position="220"/>
    </location>
</feature>
<dbReference type="GO" id="GO:0006897">
    <property type="term" value="P:endocytosis"/>
    <property type="evidence" value="ECO:0007669"/>
    <property type="project" value="TreeGrafter"/>
</dbReference>
<organism evidence="1 2">
    <name type="scientific">Caligus rogercresseyi</name>
    <name type="common">Sea louse</name>
    <dbReference type="NCBI Taxonomy" id="217165"/>
    <lineage>
        <taxon>Eukaryota</taxon>
        <taxon>Metazoa</taxon>
        <taxon>Ecdysozoa</taxon>
        <taxon>Arthropoda</taxon>
        <taxon>Crustacea</taxon>
        <taxon>Multicrustacea</taxon>
        <taxon>Hexanauplia</taxon>
        <taxon>Copepoda</taxon>
        <taxon>Siphonostomatoida</taxon>
        <taxon>Caligidae</taxon>
        <taxon>Caligus</taxon>
    </lineage>
</organism>